<dbReference type="EMBL" id="PPPX01000016">
    <property type="protein sequence ID" value="POA08498.1"/>
    <property type="molecule type" value="Genomic_DNA"/>
</dbReference>
<dbReference type="GO" id="GO:0032993">
    <property type="term" value="C:protein-DNA complex"/>
    <property type="evidence" value="ECO:0007669"/>
    <property type="project" value="TreeGrafter"/>
</dbReference>
<gene>
    <name evidence="7" type="ORF">CD039_10515</name>
</gene>
<dbReference type="Gene3D" id="1.10.340.30">
    <property type="entry name" value="Hypothetical protein, domain 2"/>
    <property type="match status" value="1"/>
</dbReference>
<evidence type="ECO:0000256" key="4">
    <source>
        <dbReference type="ARBA" id="ARBA00022763"/>
    </source>
</evidence>
<dbReference type="Gene3D" id="1.10.1670.40">
    <property type="match status" value="1"/>
</dbReference>
<dbReference type="PANTHER" id="PTHR43003:SF5">
    <property type="entry name" value="DNA-3-METHYLADENINE GLYCOSYLASE"/>
    <property type="match status" value="1"/>
</dbReference>
<dbReference type="Proteomes" id="UP000242712">
    <property type="component" value="Unassembled WGS sequence"/>
</dbReference>
<dbReference type="EC" id="3.2.2.21" evidence="3"/>
<protein>
    <recommendedName>
        <fullName evidence="3">DNA-3-methyladenine glycosylase II</fullName>
        <ecNumber evidence="3">3.2.2.21</ecNumber>
    </recommendedName>
</protein>
<comment type="similarity">
    <text evidence="2">Belongs to the alkylbase DNA glycosidase AlkA family.</text>
</comment>
<dbReference type="GO" id="GO:0043916">
    <property type="term" value="F:DNA-7-methylguanine glycosylase activity"/>
    <property type="evidence" value="ECO:0007669"/>
    <property type="project" value="TreeGrafter"/>
</dbReference>
<evidence type="ECO:0000256" key="2">
    <source>
        <dbReference type="ARBA" id="ARBA00010817"/>
    </source>
</evidence>
<dbReference type="GO" id="GO:0005737">
    <property type="term" value="C:cytoplasm"/>
    <property type="evidence" value="ECO:0007669"/>
    <property type="project" value="TreeGrafter"/>
</dbReference>
<evidence type="ECO:0000256" key="1">
    <source>
        <dbReference type="ARBA" id="ARBA00000086"/>
    </source>
</evidence>
<dbReference type="GeneID" id="98298775"/>
<accession>A0A2K4FAW5</accession>
<keyword evidence="8" id="KW-1185">Reference proteome</keyword>
<sequence length="208" mass="24119">MEKLWHITKDDQRVQKLAKKDKVMGQLIERIGDVERTLRPYPLKSLVRSIVGQQISVKAAETIFGRLKEKINDEWTIAAFKKLTEEECKEIGLSRSKQKYIFNLIEHIDNGELEFEKLDHLSNEEIIKQLTAVKGIGKWTAEVFLIFTMQRENVVPVDDVGLQRAAKRLYNQPDVSGKALLKECKATWGDQGTIGCLYLWEYIHQYQI</sequence>
<keyword evidence="4" id="KW-0227">DNA damage</keyword>
<dbReference type="OrthoDB" id="9785929at2"/>
<dbReference type="FunFam" id="1.10.340.30:FF:000004">
    <property type="entry name" value="DNA-3-methyladenine glycosylase II"/>
    <property type="match status" value="1"/>
</dbReference>
<comment type="caution">
    <text evidence="7">The sequence shown here is derived from an EMBL/GenBank/DDBJ whole genome shotgun (WGS) entry which is preliminary data.</text>
</comment>
<comment type="catalytic activity">
    <reaction evidence="1">
        <text>Hydrolysis of alkylated DNA, releasing 3-methyladenine, 3-methylguanine, 7-methylguanine and 7-methyladenine.</text>
        <dbReference type="EC" id="3.2.2.21"/>
    </reaction>
</comment>
<dbReference type="PANTHER" id="PTHR43003">
    <property type="entry name" value="DNA-3-METHYLADENINE GLYCOSYLASE"/>
    <property type="match status" value="1"/>
</dbReference>
<reference evidence="7 8" key="1">
    <citation type="submission" date="2017-08" db="EMBL/GenBank/DDBJ databases">
        <title>Draft genome sequences of 64 type strains of genus Staph aureus.</title>
        <authorList>
            <person name="Cole K."/>
            <person name="Golubchik T."/>
            <person name="Russell J."/>
            <person name="Foster D."/>
            <person name="Llewelyn M."/>
            <person name="Wilson D."/>
            <person name="Crook D."/>
            <person name="Paul J."/>
        </authorList>
    </citation>
    <scope>NUCLEOTIDE SEQUENCE [LARGE SCALE GENOMIC DNA]</scope>
    <source>
        <strain evidence="7 8">DSM 29875</strain>
    </source>
</reference>
<organism evidence="7 8">
    <name type="scientific">Staphylococcus argensis</name>
    <dbReference type="NCBI Taxonomy" id="1607738"/>
    <lineage>
        <taxon>Bacteria</taxon>
        <taxon>Bacillati</taxon>
        <taxon>Bacillota</taxon>
        <taxon>Bacilli</taxon>
        <taxon>Bacillales</taxon>
        <taxon>Staphylococcaceae</taxon>
        <taxon>Staphylococcus</taxon>
    </lineage>
</organism>
<dbReference type="InterPro" id="IPR003265">
    <property type="entry name" value="HhH-GPD_domain"/>
</dbReference>
<dbReference type="AlphaFoldDB" id="A0A2K4FAW5"/>
<evidence type="ECO:0000259" key="6">
    <source>
        <dbReference type="SMART" id="SM00478"/>
    </source>
</evidence>
<evidence type="ECO:0000313" key="8">
    <source>
        <dbReference type="Proteomes" id="UP000242712"/>
    </source>
</evidence>
<evidence type="ECO:0000256" key="3">
    <source>
        <dbReference type="ARBA" id="ARBA00012000"/>
    </source>
</evidence>
<dbReference type="GO" id="GO:0032131">
    <property type="term" value="F:alkylated DNA binding"/>
    <property type="evidence" value="ECO:0007669"/>
    <property type="project" value="TreeGrafter"/>
</dbReference>
<dbReference type="RefSeq" id="WP_103372279.1">
    <property type="nucleotide sequence ID" value="NZ_CBCRVO010000002.1"/>
</dbReference>
<keyword evidence="5" id="KW-0234">DNA repair</keyword>
<dbReference type="SUPFAM" id="SSF48150">
    <property type="entry name" value="DNA-glycosylase"/>
    <property type="match status" value="1"/>
</dbReference>
<dbReference type="Pfam" id="PF00730">
    <property type="entry name" value="HhH-GPD"/>
    <property type="match status" value="1"/>
</dbReference>
<feature type="domain" description="HhH-GPD" evidence="6">
    <location>
        <begin position="51"/>
        <end position="208"/>
    </location>
</feature>
<dbReference type="InterPro" id="IPR051912">
    <property type="entry name" value="Alkylbase_DNA_Glycosylase/TA"/>
</dbReference>
<evidence type="ECO:0000313" key="7">
    <source>
        <dbReference type="EMBL" id="POA08498.1"/>
    </source>
</evidence>
<dbReference type="GO" id="GO:0006307">
    <property type="term" value="P:DNA alkylation repair"/>
    <property type="evidence" value="ECO:0007669"/>
    <property type="project" value="TreeGrafter"/>
</dbReference>
<evidence type="ECO:0000256" key="5">
    <source>
        <dbReference type="ARBA" id="ARBA00023204"/>
    </source>
</evidence>
<dbReference type="CDD" id="cd00056">
    <property type="entry name" value="ENDO3c"/>
    <property type="match status" value="1"/>
</dbReference>
<dbReference type="GO" id="GO:0008725">
    <property type="term" value="F:DNA-3-methyladenine glycosylase activity"/>
    <property type="evidence" value="ECO:0007669"/>
    <property type="project" value="TreeGrafter"/>
</dbReference>
<proteinExistence type="inferred from homology"/>
<dbReference type="InterPro" id="IPR011257">
    <property type="entry name" value="DNA_glycosylase"/>
</dbReference>
<dbReference type="SMART" id="SM00478">
    <property type="entry name" value="ENDO3c"/>
    <property type="match status" value="1"/>
</dbReference>
<name>A0A2K4FAW5_9STAP</name>
<dbReference type="GO" id="GO:0006285">
    <property type="term" value="P:base-excision repair, AP site formation"/>
    <property type="evidence" value="ECO:0007669"/>
    <property type="project" value="TreeGrafter"/>
</dbReference>